<dbReference type="GO" id="GO:0005388">
    <property type="term" value="F:P-type calcium transporter activity"/>
    <property type="evidence" value="ECO:0007669"/>
    <property type="project" value="TreeGrafter"/>
</dbReference>
<keyword evidence="4" id="KW-0547">Nucleotide-binding</keyword>
<keyword evidence="3" id="KW-0479">Metal-binding</keyword>
<dbReference type="AlphaFoldDB" id="R8BT61"/>
<dbReference type="InterPro" id="IPR036412">
    <property type="entry name" value="HAD-like_sf"/>
</dbReference>
<dbReference type="InterPro" id="IPR023214">
    <property type="entry name" value="HAD_sf"/>
</dbReference>
<evidence type="ECO:0000256" key="4">
    <source>
        <dbReference type="ARBA" id="ARBA00022741"/>
    </source>
</evidence>
<dbReference type="KEGG" id="tmn:UCRPA7_2036"/>
<keyword evidence="15" id="KW-1185">Reference proteome</keyword>
<dbReference type="SUPFAM" id="SSF81653">
    <property type="entry name" value="Calcium ATPase, transduction domain A"/>
    <property type="match status" value="1"/>
</dbReference>
<dbReference type="SUPFAM" id="SSF81665">
    <property type="entry name" value="Calcium ATPase, transmembrane domain M"/>
    <property type="match status" value="1"/>
</dbReference>
<dbReference type="InterPro" id="IPR018303">
    <property type="entry name" value="ATPase_P-typ_P_site"/>
</dbReference>
<dbReference type="InterPro" id="IPR001757">
    <property type="entry name" value="P_typ_ATPase"/>
</dbReference>
<dbReference type="InterPro" id="IPR023298">
    <property type="entry name" value="ATPase_P-typ_TM_dom_sf"/>
</dbReference>
<keyword evidence="8 10" id="KW-1133">Transmembrane helix</keyword>
<accession>R8BT61</accession>
<keyword evidence="6" id="KW-0460">Magnesium</keyword>
<feature type="signal peptide" evidence="11">
    <location>
        <begin position="1"/>
        <end position="15"/>
    </location>
</feature>
<feature type="domain" description="P-type ATPase A" evidence="12">
    <location>
        <begin position="70"/>
        <end position="176"/>
    </location>
</feature>
<dbReference type="RefSeq" id="XP_007912803.1">
    <property type="nucleotide sequence ID" value="XM_007914612.1"/>
</dbReference>
<feature type="transmembrane region" description="Helical" evidence="10">
    <location>
        <begin position="197"/>
        <end position="219"/>
    </location>
</feature>
<evidence type="ECO:0000256" key="8">
    <source>
        <dbReference type="ARBA" id="ARBA00022989"/>
    </source>
</evidence>
<evidence type="ECO:0000259" key="13">
    <source>
        <dbReference type="Pfam" id="PF00689"/>
    </source>
</evidence>
<feature type="domain" description="Cation-transporting P-type ATPase C-terminal" evidence="13">
    <location>
        <begin position="740"/>
        <end position="838"/>
    </location>
</feature>
<evidence type="ECO:0000256" key="2">
    <source>
        <dbReference type="ARBA" id="ARBA00022692"/>
    </source>
</evidence>
<dbReference type="SFLD" id="SFLDG00002">
    <property type="entry name" value="C1.7:_P-type_atpase_like"/>
    <property type="match status" value="1"/>
</dbReference>
<dbReference type="InterPro" id="IPR044492">
    <property type="entry name" value="P_typ_ATPase_HD_dom"/>
</dbReference>
<dbReference type="Pfam" id="PF00122">
    <property type="entry name" value="E1-E2_ATPase"/>
    <property type="match status" value="1"/>
</dbReference>
<dbReference type="NCBIfam" id="TIGR01494">
    <property type="entry name" value="ATPase_P-type"/>
    <property type="match status" value="1"/>
</dbReference>
<dbReference type="InterPro" id="IPR006068">
    <property type="entry name" value="ATPase_P-typ_cation-transptr_C"/>
</dbReference>
<dbReference type="PANTHER" id="PTHR24093">
    <property type="entry name" value="CATION TRANSPORTING ATPASE"/>
    <property type="match status" value="1"/>
</dbReference>
<dbReference type="Pfam" id="PF13246">
    <property type="entry name" value="Cation_ATPase"/>
    <property type="match status" value="1"/>
</dbReference>
<dbReference type="Gene3D" id="2.70.150.10">
    <property type="entry name" value="Calcium-transporting ATPase, cytoplasmic transduction domain A"/>
    <property type="match status" value="1"/>
</dbReference>
<dbReference type="Proteomes" id="UP000014074">
    <property type="component" value="Unassembled WGS sequence"/>
</dbReference>
<keyword evidence="2 10" id="KW-0812">Transmembrane</keyword>
<evidence type="ECO:0000256" key="9">
    <source>
        <dbReference type="ARBA" id="ARBA00023136"/>
    </source>
</evidence>
<dbReference type="Gene3D" id="1.20.1110.10">
    <property type="entry name" value="Calcium-transporting ATPase, transmembrane domain"/>
    <property type="match status" value="1"/>
</dbReference>
<dbReference type="Gene3D" id="3.40.1110.10">
    <property type="entry name" value="Calcium-transporting ATPase, cytoplasmic domain N"/>
    <property type="match status" value="1"/>
</dbReference>
<dbReference type="SUPFAM" id="SSF81660">
    <property type="entry name" value="Metal cation-transporting ATPase, ATP-binding domain N"/>
    <property type="match status" value="1"/>
</dbReference>
<evidence type="ECO:0000313" key="15">
    <source>
        <dbReference type="Proteomes" id="UP000014074"/>
    </source>
</evidence>
<feature type="transmembrane region" description="Helical" evidence="10">
    <location>
        <begin position="239"/>
        <end position="266"/>
    </location>
</feature>
<dbReference type="EMBL" id="KB932919">
    <property type="protein sequence ID" value="EOO02455.1"/>
    <property type="molecule type" value="Genomic_DNA"/>
</dbReference>
<dbReference type="SFLD" id="SFLDF00027">
    <property type="entry name" value="p-type_atpase"/>
    <property type="match status" value="1"/>
</dbReference>
<dbReference type="GO" id="GO:0046872">
    <property type="term" value="F:metal ion binding"/>
    <property type="evidence" value="ECO:0007669"/>
    <property type="project" value="UniProtKB-KW"/>
</dbReference>
<dbReference type="GO" id="GO:0005886">
    <property type="term" value="C:plasma membrane"/>
    <property type="evidence" value="ECO:0007669"/>
    <property type="project" value="TreeGrafter"/>
</dbReference>
<dbReference type="PROSITE" id="PS00154">
    <property type="entry name" value="ATPASE_E1_E2"/>
    <property type="match status" value="1"/>
</dbReference>
<keyword evidence="5" id="KW-0067">ATP-binding</keyword>
<dbReference type="FunFam" id="2.70.150.10:FF:000028">
    <property type="entry name" value="Calcium-transporting ATPase"/>
    <property type="match status" value="1"/>
</dbReference>
<feature type="chain" id="PRO_5013243550" evidence="11">
    <location>
        <begin position="16"/>
        <end position="840"/>
    </location>
</feature>
<organism evidence="14 15">
    <name type="scientific">Phaeoacremonium minimum (strain UCR-PA7)</name>
    <name type="common">Esca disease fungus</name>
    <name type="synonym">Togninia minima</name>
    <dbReference type="NCBI Taxonomy" id="1286976"/>
    <lineage>
        <taxon>Eukaryota</taxon>
        <taxon>Fungi</taxon>
        <taxon>Dikarya</taxon>
        <taxon>Ascomycota</taxon>
        <taxon>Pezizomycotina</taxon>
        <taxon>Sordariomycetes</taxon>
        <taxon>Sordariomycetidae</taxon>
        <taxon>Togniniales</taxon>
        <taxon>Togniniaceae</taxon>
        <taxon>Phaeoacremonium</taxon>
    </lineage>
</organism>
<evidence type="ECO:0000256" key="6">
    <source>
        <dbReference type="ARBA" id="ARBA00022842"/>
    </source>
</evidence>
<dbReference type="Gene3D" id="3.40.50.1000">
    <property type="entry name" value="HAD superfamily/HAD-like"/>
    <property type="match status" value="1"/>
</dbReference>
<dbReference type="SUPFAM" id="SSF56784">
    <property type="entry name" value="HAD-like"/>
    <property type="match status" value="1"/>
</dbReference>
<dbReference type="GeneID" id="19322246"/>
<keyword evidence="11" id="KW-0732">Signal</keyword>
<proteinExistence type="predicted"/>
<dbReference type="PANTHER" id="PTHR24093:SF369">
    <property type="entry name" value="CALCIUM-TRANSPORTING ATPASE"/>
    <property type="match status" value="1"/>
</dbReference>
<feature type="transmembrane region" description="Helical" evidence="10">
    <location>
        <begin position="740"/>
        <end position="762"/>
    </location>
</feature>
<feature type="transmembrane region" description="Helical" evidence="10">
    <location>
        <begin position="783"/>
        <end position="806"/>
    </location>
</feature>
<feature type="transmembrane region" description="Helical" evidence="10">
    <location>
        <begin position="708"/>
        <end position="734"/>
    </location>
</feature>
<evidence type="ECO:0000259" key="12">
    <source>
        <dbReference type="Pfam" id="PF00122"/>
    </source>
</evidence>
<evidence type="ECO:0000313" key="14">
    <source>
        <dbReference type="EMBL" id="EOO02455.1"/>
    </source>
</evidence>
<keyword evidence="7" id="KW-1278">Translocase</keyword>
<dbReference type="PRINTS" id="PR00119">
    <property type="entry name" value="CATATPASE"/>
</dbReference>
<keyword evidence="9 10" id="KW-0472">Membrane</keyword>
<dbReference type="GO" id="GO:0006874">
    <property type="term" value="P:intracellular calcium ion homeostasis"/>
    <property type="evidence" value="ECO:0007669"/>
    <property type="project" value="TreeGrafter"/>
</dbReference>
<dbReference type="GO" id="GO:0012505">
    <property type="term" value="C:endomembrane system"/>
    <property type="evidence" value="ECO:0007669"/>
    <property type="project" value="UniProtKB-SubCell"/>
</dbReference>
<dbReference type="OrthoDB" id="3352408at2759"/>
<evidence type="ECO:0000256" key="1">
    <source>
        <dbReference type="ARBA" id="ARBA00004127"/>
    </source>
</evidence>
<name>R8BT61_PHAM7</name>
<dbReference type="InterPro" id="IPR059000">
    <property type="entry name" value="ATPase_P-type_domA"/>
</dbReference>
<evidence type="ECO:0000256" key="7">
    <source>
        <dbReference type="ARBA" id="ARBA00022967"/>
    </source>
</evidence>
<dbReference type="GO" id="GO:0005524">
    <property type="term" value="F:ATP binding"/>
    <property type="evidence" value="ECO:0007669"/>
    <property type="project" value="UniProtKB-KW"/>
</dbReference>
<dbReference type="Pfam" id="PF00689">
    <property type="entry name" value="Cation_ATPase_C"/>
    <property type="match status" value="1"/>
</dbReference>
<evidence type="ECO:0000256" key="5">
    <source>
        <dbReference type="ARBA" id="ARBA00022840"/>
    </source>
</evidence>
<evidence type="ECO:0000256" key="3">
    <source>
        <dbReference type="ARBA" id="ARBA00022723"/>
    </source>
</evidence>
<dbReference type="eggNOG" id="KOG0204">
    <property type="taxonomic scope" value="Eukaryota"/>
</dbReference>
<dbReference type="HOGENOM" id="CLU_002360_9_3_1"/>
<protein>
    <submittedName>
        <fullName evidence="14">Putative P-type calcium atpase protein</fullName>
    </submittedName>
</protein>
<dbReference type="GO" id="GO:0016887">
    <property type="term" value="F:ATP hydrolysis activity"/>
    <property type="evidence" value="ECO:0007669"/>
    <property type="project" value="InterPro"/>
</dbReference>
<dbReference type="InterPro" id="IPR008250">
    <property type="entry name" value="ATPase_P-typ_transduc_dom_A_sf"/>
</dbReference>
<dbReference type="SFLD" id="SFLDS00003">
    <property type="entry name" value="Haloacid_Dehalogenase"/>
    <property type="match status" value="1"/>
</dbReference>
<sequence>MFLLAVSATISLVLGISQEVVLGNSMGSNTGWAQSAAIIGAIVITVTATAANDYQKNYKFERLQQRTEERWVTAIRSGKSCHISIYDIVVGDVLLIDTGDILPADGILVEASQILCDESHLSGESELVRKIPADQYGGDSTASPFVFSGAIVSQGIGTYVVTAVGMNLTSGRIAMALHNRTQQTPLQQRLGRLAKRIIIVSSIIGAVYFLILFIRWLVQLKSPNGPKTARDKGESFLDVFMIAATVIVIGVPEGLSLAVSVALAFATTRMLRDNNLVRLLRSCEVMGNATCICTDKTGTLTTNDMNVMSGVIGCDEKFGPNSQTPPDVANPARSNLLSASELAAQLAIDVRGILKSSIALNSTAFEQGGSGSGNFGGSSTEIALLRFARDHLGMASLAQQRANAEIVELFPFDTDRKYMGVVIRWGDKFRLLVKGAPEIIISNCSTTLESTMRNWNPREELISTVLREEKRAELEDAVYDYACKRYRTIAMAYRDLESWPPVESTNSEGDPIDLHGYFDEAFREQMTFVALFALRDPLRPEVVESIRKCQDAGVFVRMVTGDNLATAEAIALESGIFTAGGIAMDGPTFRRLTPKQMDAVIPRLQVLARSTADDKAQLVMALKRLGETVAVTGDGTNDAFALKAADVGFSMGKSGTQVAKDASSIVLLDDNFASIVKAVAWGRGISDATKKYCQVIGPMNHARKKTRLILISFEQFQFTLNITAVIITVISTLVGDVDSSVFNVVQLLWLNLILDILAGLALSTDYPRPYLMRRKPEPRSASLISLTMWKMILGQSIYQLAVIFTMQYAGGKLWSEASDDQAQTVVFNTYMFIQLFNQIK</sequence>
<feature type="transmembrane region" description="Helical" evidence="10">
    <location>
        <begin position="31"/>
        <end position="52"/>
    </location>
</feature>
<evidence type="ECO:0000256" key="10">
    <source>
        <dbReference type="SAM" id="Phobius"/>
    </source>
</evidence>
<reference evidence="15" key="1">
    <citation type="journal article" date="2013" name="Genome Announc.">
        <title>Draft genome sequence of the ascomycete Phaeoacremonium aleophilum strain UCR-PA7, a causal agent of the esca disease complex in grapevines.</title>
        <authorList>
            <person name="Blanco-Ulate B."/>
            <person name="Rolshausen P."/>
            <person name="Cantu D."/>
        </authorList>
    </citation>
    <scope>NUCLEOTIDE SEQUENCE [LARGE SCALE GENOMIC DNA]</scope>
    <source>
        <strain evidence="15">UCR-PA7</strain>
    </source>
</reference>
<dbReference type="InterPro" id="IPR023299">
    <property type="entry name" value="ATPase_P-typ_cyto_dom_N"/>
</dbReference>
<gene>
    <name evidence="14" type="ORF">UCRPA7_2036</name>
</gene>
<comment type="subcellular location">
    <subcellularLocation>
        <location evidence="1">Endomembrane system</location>
        <topology evidence="1">Multi-pass membrane protein</topology>
    </subcellularLocation>
</comment>
<evidence type="ECO:0000256" key="11">
    <source>
        <dbReference type="SAM" id="SignalP"/>
    </source>
</evidence>